<dbReference type="AlphaFoldDB" id="A0AAP0M933"/>
<proteinExistence type="predicted"/>
<evidence type="ECO:0000256" key="1">
    <source>
        <dbReference type="SAM" id="MobiDB-lite"/>
    </source>
</evidence>
<dbReference type="EMBL" id="JBCGBO010000005">
    <property type="protein sequence ID" value="KAK9201054.1"/>
    <property type="molecule type" value="Genomic_DNA"/>
</dbReference>
<protein>
    <submittedName>
        <fullName evidence="2">Uncharacterized protein</fullName>
    </submittedName>
</protein>
<organism evidence="2 3">
    <name type="scientific">Citrus x changshan-huyou</name>
    <dbReference type="NCBI Taxonomy" id="2935761"/>
    <lineage>
        <taxon>Eukaryota</taxon>
        <taxon>Viridiplantae</taxon>
        <taxon>Streptophyta</taxon>
        <taxon>Embryophyta</taxon>
        <taxon>Tracheophyta</taxon>
        <taxon>Spermatophyta</taxon>
        <taxon>Magnoliopsida</taxon>
        <taxon>eudicotyledons</taxon>
        <taxon>Gunneridae</taxon>
        <taxon>Pentapetalae</taxon>
        <taxon>rosids</taxon>
        <taxon>malvids</taxon>
        <taxon>Sapindales</taxon>
        <taxon>Rutaceae</taxon>
        <taxon>Aurantioideae</taxon>
        <taxon>Citrus</taxon>
    </lineage>
</organism>
<accession>A0AAP0M933</accession>
<keyword evidence="3" id="KW-1185">Reference proteome</keyword>
<comment type="caution">
    <text evidence="2">The sequence shown here is derived from an EMBL/GenBank/DDBJ whole genome shotgun (WGS) entry which is preliminary data.</text>
</comment>
<sequence length="170" mass="19321">MSPKVMPLSYEKDVISKKKYVSWKRKIKRLPKDQNYNLKVSFYKSRNVSISVRFVFAQVDSRRITSLEGLHKQATSDATAKGLPCRLKSSRADGLLTLQLRESDNEVSEANTDASEESIIKSETDEPVTTTNTVTHETLQKEIRISLQCRNAAPESTARSFVLRQELRLS</sequence>
<reference evidence="2 3" key="1">
    <citation type="submission" date="2024-05" db="EMBL/GenBank/DDBJ databases">
        <title>Haplotype-resolved chromosome-level genome assembly of Huyou (Citrus changshanensis).</title>
        <authorList>
            <person name="Miao C."/>
            <person name="Chen W."/>
            <person name="Wu Y."/>
            <person name="Wang L."/>
            <person name="Zhao S."/>
            <person name="Grierson D."/>
            <person name="Xu C."/>
            <person name="Chen K."/>
        </authorList>
    </citation>
    <scope>NUCLEOTIDE SEQUENCE [LARGE SCALE GENOMIC DNA]</scope>
    <source>
        <strain evidence="2">01-14</strain>
        <tissue evidence="2">Leaf</tissue>
    </source>
</reference>
<dbReference type="Proteomes" id="UP001428341">
    <property type="component" value="Unassembled WGS sequence"/>
</dbReference>
<name>A0AAP0M933_9ROSI</name>
<evidence type="ECO:0000313" key="3">
    <source>
        <dbReference type="Proteomes" id="UP001428341"/>
    </source>
</evidence>
<feature type="region of interest" description="Disordered" evidence="1">
    <location>
        <begin position="104"/>
        <end position="131"/>
    </location>
</feature>
<gene>
    <name evidence="2" type="ORF">WN944_016255</name>
</gene>
<evidence type="ECO:0000313" key="2">
    <source>
        <dbReference type="EMBL" id="KAK9201054.1"/>
    </source>
</evidence>